<proteinExistence type="inferred from homology"/>
<evidence type="ECO:0000256" key="5">
    <source>
        <dbReference type="SAM" id="MobiDB-lite"/>
    </source>
</evidence>
<evidence type="ECO:0000256" key="4">
    <source>
        <dbReference type="ARBA" id="ARBA00023163"/>
    </source>
</evidence>
<keyword evidence="3" id="KW-0731">Sigma factor</keyword>
<dbReference type="InterPro" id="IPR014284">
    <property type="entry name" value="RNA_pol_sigma-70_dom"/>
</dbReference>
<evidence type="ECO:0000256" key="2">
    <source>
        <dbReference type="ARBA" id="ARBA00023015"/>
    </source>
</evidence>
<dbReference type="InterPro" id="IPR013325">
    <property type="entry name" value="RNA_pol_sigma_r2"/>
</dbReference>
<evidence type="ECO:0000259" key="7">
    <source>
        <dbReference type="Pfam" id="PF08281"/>
    </source>
</evidence>
<dbReference type="CDD" id="cd06171">
    <property type="entry name" value="Sigma70_r4"/>
    <property type="match status" value="1"/>
</dbReference>
<feature type="region of interest" description="Disordered" evidence="5">
    <location>
        <begin position="191"/>
        <end position="212"/>
    </location>
</feature>
<feature type="compositionally biased region" description="Basic and acidic residues" evidence="5">
    <location>
        <begin position="194"/>
        <end position="212"/>
    </location>
</feature>
<feature type="domain" description="RNA polymerase sigma-70 region 2" evidence="6">
    <location>
        <begin position="40"/>
        <end position="102"/>
    </location>
</feature>
<name>A0A090FTS0_MESPL</name>
<dbReference type="InterPro" id="IPR013249">
    <property type="entry name" value="RNA_pol_sigma70_r4_t2"/>
</dbReference>
<reference evidence="9 11" key="2">
    <citation type="submission" date="2014-08" db="EMBL/GenBank/DDBJ databases">
        <authorList>
            <person name="Moulin Lionel"/>
        </authorList>
    </citation>
    <scope>NUCLEOTIDE SEQUENCE [LARGE SCALE GENOMIC DNA]</scope>
</reference>
<dbReference type="GO" id="GO:0003677">
    <property type="term" value="F:DNA binding"/>
    <property type="evidence" value="ECO:0007669"/>
    <property type="project" value="InterPro"/>
</dbReference>
<dbReference type="Pfam" id="PF04542">
    <property type="entry name" value="Sigma70_r2"/>
    <property type="match status" value="1"/>
</dbReference>
<organism evidence="9 11">
    <name type="scientific">Mesorhizobium plurifarium</name>
    <dbReference type="NCBI Taxonomy" id="69974"/>
    <lineage>
        <taxon>Bacteria</taxon>
        <taxon>Pseudomonadati</taxon>
        <taxon>Pseudomonadota</taxon>
        <taxon>Alphaproteobacteria</taxon>
        <taxon>Hyphomicrobiales</taxon>
        <taxon>Phyllobacteriaceae</taxon>
        <taxon>Mesorhizobium</taxon>
    </lineage>
</organism>
<dbReference type="GO" id="GO:0016987">
    <property type="term" value="F:sigma factor activity"/>
    <property type="evidence" value="ECO:0007669"/>
    <property type="project" value="UniProtKB-KW"/>
</dbReference>
<evidence type="ECO:0000313" key="9">
    <source>
        <dbReference type="EMBL" id="CDX45051.1"/>
    </source>
</evidence>
<evidence type="ECO:0000313" key="10">
    <source>
        <dbReference type="Proteomes" id="UP000045285"/>
    </source>
</evidence>
<evidence type="ECO:0000313" key="8">
    <source>
        <dbReference type="EMBL" id="CDX20035.1"/>
    </source>
</evidence>
<dbReference type="InterPro" id="IPR039425">
    <property type="entry name" value="RNA_pol_sigma-70-like"/>
</dbReference>
<accession>A0A090FTS0</accession>
<dbReference type="Proteomes" id="UP000045285">
    <property type="component" value="Unassembled WGS sequence"/>
</dbReference>
<dbReference type="Pfam" id="PF08281">
    <property type="entry name" value="Sigma70_r4_2"/>
    <property type="match status" value="1"/>
</dbReference>
<dbReference type="AlphaFoldDB" id="A0A090FTS0"/>
<keyword evidence="2" id="KW-0805">Transcription regulation</keyword>
<dbReference type="NCBIfam" id="TIGR02937">
    <property type="entry name" value="sigma70-ECF"/>
    <property type="match status" value="1"/>
</dbReference>
<dbReference type="InterPro" id="IPR007627">
    <property type="entry name" value="RNA_pol_sigma70_r2"/>
</dbReference>
<dbReference type="STRING" id="69974.MPLDJ20_70022"/>
<sequence length="212" mass="23420">MSRIVPDQDSSVSAGVRTVLPNGHAAPDCAPAEISVVDLIPALRAFARTFCRVPDDADDLVQETLTKALGNLDKFEPGTRLKSWLFTIMRNTHYTRVKAAAREAPGLLDCASSRPISEASQDWSLRSKEVHGAIQKLPEHQREVLMLIGVLGVSYEETAEICDCAVGTVKSRLNRARAHVLELLDESSSQTLVERQDHLPEDSWERGADQHR</sequence>
<dbReference type="SUPFAM" id="SSF88659">
    <property type="entry name" value="Sigma3 and sigma4 domains of RNA polymerase sigma factors"/>
    <property type="match status" value="1"/>
</dbReference>
<keyword evidence="4" id="KW-0804">Transcription</keyword>
<dbReference type="PANTHER" id="PTHR43133">
    <property type="entry name" value="RNA POLYMERASE ECF-TYPE SIGMA FACTO"/>
    <property type="match status" value="1"/>
</dbReference>
<dbReference type="Gene3D" id="1.10.1740.10">
    <property type="match status" value="1"/>
</dbReference>
<reference evidence="10" key="1">
    <citation type="submission" date="2014-08" db="EMBL/GenBank/DDBJ databases">
        <authorList>
            <person name="Moulin L."/>
        </authorList>
    </citation>
    <scope>NUCLEOTIDE SEQUENCE [LARGE SCALE GENOMIC DNA]</scope>
</reference>
<comment type="similarity">
    <text evidence="1">Belongs to the sigma-70 factor family. ECF subfamily.</text>
</comment>
<evidence type="ECO:0000256" key="3">
    <source>
        <dbReference type="ARBA" id="ARBA00023082"/>
    </source>
</evidence>
<dbReference type="Gene3D" id="1.10.10.10">
    <property type="entry name" value="Winged helix-like DNA-binding domain superfamily/Winged helix DNA-binding domain"/>
    <property type="match status" value="1"/>
</dbReference>
<evidence type="ECO:0000256" key="1">
    <source>
        <dbReference type="ARBA" id="ARBA00010641"/>
    </source>
</evidence>
<dbReference type="EMBL" id="CCNB01000044">
    <property type="protein sequence ID" value="CDX45051.1"/>
    <property type="molecule type" value="Genomic_DNA"/>
</dbReference>
<evidence type="ECO:0000259" key="6">
    <source>
        <dbReference type="Pfam" id="PF04542"/>
    </source>
</evidence>
<gene>
    <name evidence="8" type="ORF">MPL3356_300232</name>
    <name evidence="9" type="ORF">MPLDJ20_70022</name>
</gene>
<keyword evidence="10" id="KW-1185">Reference proteome</keyword>
<evidence type="ECO:0000313" key="11">
    <source>
        <dbReference type="Proteomes" id="UP000046373"/>
    </source>
</evidence>
<feature type="domain" description="RNA polymerase sigma factor 70 region 4 type 2" evidence="7">
    <location>
        <begin position="129"/>
        <end position="179"/>
    </location>
</feature>
<dbReference type="Proteomes" id="UP000046373">
    <property type="component" value="Unassembled WGS sequence"/>
</dbReference>
<dbReference type="GO" id="GO:0006352">
    <property type="term" value="P:DNA-templated transcription initiation"/>
    <property type="evidence" value="ECO:0007669"/>
    <property type="project" value="InterPro"/>
</dbReference>
<dbReference type="SUPFAM" id="SSF88946">
    <property type="entry name" value="Sigma2 domain of RNA polymerase sigma factors"/>
    <property type="match status" value="1"/>
</dbReference>
<dbReference type="InterPro" id="IPR013324">
    <property type="entry name" value="RNA_pol_sigma_r3/r4-like"/>
</dbReference>
<dbReference type="EMBL" id="CCMZ01000024">
    <property type="protein sequence ID" value="CDX20035.1"/>
    <property type="molecule type" value="Genomic_DNA"/>
</dbReference>
<dbReference type="PANTHER" id="PTHR43133:SF25">
    <property type="entry name" value="RNA POLYMERASE SIGMA FACTOR RFAY-RELATED"/>
    <property type="match status" value="1"/>
</dbReference>
<protein>
    <submittedName>
        <fullName evidence="9">RNA polymerase, sigma-24 subunit, ECF subfamily</fullName>
    </submittedName>
</protein>
<dbReference type="InterPro" id="IPR036388">
    <property type="entry name" value="WH-like_DNA-bd_sf"/>
</dbReference>